<dbReference type="InterPro" id="IPR029032">
    <property type="entry name" value="AhpD-like"/>
</dbReference>
<organism evidence="2 3">
    <name type="scientific">Elliptochloris bilobata</name>
    <dbReference type="NCBI Taxonomy" id="381761"/>
    <lineage>
        <taxon>Eukaryota</taxon>
        <taxon>Viridiplantae</taxon>
        <taxon>Chlorophyta</taxon>
        <taxon>core chlorophytes</taxon>
        <taxon>Trebouxiophyceae</taxon>
        <taxon>Trebouxiophyceae incertae sedis</taxon>
        <taxon>Elliptochloris clade</taxon>
        <taxon>Elliptochloris</taxon>
    </lineage>
</organism>
<feature type="chain" id="PRO_5043385287" description="Carboxymuconolactone decarboxylase-like domain-containing protein" evidence="1">
    <location>
        <begin position="20"/>
        <end position="146"/>
    </location>
</feature>
<proteinExistence type="predicted"/>
<comment type="caution">
    <text evidence="2">The sequence shown here is derived from an EMBL/GenBank/DDBJ whole genome shotgun (WGS) entry which is preliminary data.</text>
</comment>
<feature type="signal peptide" evidence="1">
    <location>
        <begin position="1"/>
        <end position="19"/>
    </location>
</feature>
<sequence length="146" mass="15001">MRGCVRHLALLAGYPTCLAATVQLQAAGLLEGCGPRACGVDTGARVRRNISAPGLTLLQKQYLTIAFLAAVRMHNELYGHLLAALRLGAEEDGCRSAVSIAFEPAPTVPGGSSEGGPEPLEAALDVVARASAKAAHGFMDVLGAHS</sequence>
<name>A0AAW1QHH6_9CHLO</name>
<accession>A0AAW1QHH6</accession>
<dbReference type="SUPFAM" id="SSF69118">
    <property type="entry name" value="AhpD-like"/>
    <property type="match status" value="1"/>
</dbReference>
<dbReference type="Gene3D" id="1.20.1290.10">
    <property type="entry name" value="AhpD-like"/>
    <property type="match status" value="1"/>
</dbReference>
<reference evidence="2 3" key="1">
    <citation type="journal article" date="2024" name="Nat. Commun.">
        <title>Phylogenomics reveals the evolutionary origins of lichenization in chlorophyte algae.</title>
        <authorList>
            <person name="Puginier C."/>
            <person name="Libourel C."/>
            <person name="Otte J."/>
            <person name="Skaloud P."/>
            <person name="Haon M."/>
            <person name="Grisel S."/>
            <person name="Petersen M."/>
            <person name="Berrin J.G."/>
            <person name="Delaux P.M."/>
            <person name="Dal Grande F."/>
            <person name="Keller J."/>
        </authorList>
    </citation>
    <scope>NUCLEOTIDE SEQUENCE [LARGE SCALE GENOMIC DNA]</scope>
    <source>
        <strain evidence="2 3">SAG 245.80</strain>
    </source>
</reference>
<dbReference type="Proteomes" id="UP001445335">
    <property type="component" value="Unassembled WGS sequence"/>
</dbReference>
<keyword evidence="1" id="KW-0732">Signal</keyword>
<dbReference type="AlphaFoldDB" id="A0AAW1QHH6"/>
<evidence type="ECO:0008006" key="4">
    <source>
        <dbReference type="Google" id="ProtNLM"/>
    </source>
</evidence>
<keyword evidence="3" id="KW-1185">Reference proteome</keyword>
<protein>
    <recommendedName>
        <fullName evidence="4">Carboxymuconolactone decarboxylase-like domain-containing protein</fullName>
    </recommendedName>
</protein>
<gene>
    <name evidence="2" type="ORF">WJX81_000783</name>
</gene>
<dbReference type="EMBL" id="JALJOU010000113">
    <property type="protein sequence ID" value="KAK9820833.1"/>
    <property type="molecule type" value="Genomic_DNA"/>
</dbReference>
<evidence type="ECO:0000313" key="2">
    <source>
        <dbReference type="EMBL" id="KAK9820833.1"/>
    </source>
</evidence>
<evidence type="ECO:0000313" key="3">
    <source>
        <dbReference type="Proteomes" id="UP001445335"/>
    </source>
</evidence>
<evidence type="ECO:0000256" key="1">
    <source>
        <dbReference type="SAM" id="SignalP"/>
    </source>
</evidence>